<dbReference type="Gene3D" id="3.90.190.10">
    <property type="entry name" value="Protein tyrosine phosphatase superfamily"/>
    <property type="match status" value="1"/>
</dbReference>
<dbReference type="PROSITE" id="PS50056">
    <property type="entry name" value="TYR_PHOSPHATASE_2"/>
    <property type="match status" value="1"/>
</dbReference>
<dbReference type="InterPro" id="IPR000387">
    <property type="entry name" value="Tyr_Pase_dom"/>
</dbReference>
<dbReference type="InterPro" id="IPR050561">
    <property type="entry name" value="PTP"/>
</dbReference>
<keyword evidence="3" id="KW-0488">Methylation</keyword>
<comment type="similarity">
    <text evidence="1">Belongs to the protein-tyrosine phosphatase family.</text>
</comment>
<keyword evidence="8" id="KW-0636">Prenylation</keyword>
<dbReference type="InterPro" id="IPR000242">
    <property type="entry name" value="PTP_cat"/>
</dbReference>
<evidence type="ECO:0000256" key="8">
    <source>
        <dbReference type="ARBA" id="ARBA00023289"/>
    </source>
</evidence>
<evidence type="ECO:0000256" key="6">
    <source>
        <dbReference type="ARBA" id="ARBA00023157"/>
    </source>
</evidence>
<dbReference type="PANTHER" id="PTHR23339">
    <property type="entry name" value="TYROSINE SPECIFIC PROTEIN PHOSPHATASE AND DUAL SPECIFICITY PROTEIN PHOSPHATASE"/>
    <property type="match status" value="1"/>
</dbReference>
<dbReference type="SUPFAM" id="SSF52799">
    <property type="entry name" value="(Phosphotyrosine protein) phosphatases II"/>
    <property type="match status" value="1"/>
</dbReference>
<comment type="caution">
    <text evidence="12">The sequence shown here is derived from an EMBL/GenBank/DDBJ whole genome shotgun (WGS) entry which is preliminary data.</text>
</comment>
<dbReference type="FunFam" id="3.90.190.10:FF:000086">
    <property type="entry name" value="Protein tyrosine phosphatase-like protein"/>
    <property type="match status" value="1"/>
</dbReference>
<dbReference type="Pfam" id="PF00102">
    <property type="entry name" value="Y_phosphatase"/>
    <property type="match status" value="1"/>
</dbReference>
<dbReference type="EMBL" id="MCGT01000059">
    <property type="protein sequence ID" value="ORX43029.1"/>
    <property type="molecule type" value="Genomic_DNA"/>
</dbReference>
<reference evidence="12 13" key="1">
    <citation type="submission" date="2016-07" db="EMBL/GenBank/DDBJ databases">
        <title>Pervasive Adenine N6-methylation of Active Genes in Fungi.</title>
        <authorList>
            <consortium name="DOE Joint Genome Institute"/>
            <person name="Mondo S.J."/>
            <person name="Dannebaum R.O."/>
            <person name="Kuo R.C."/>
            <person name="Labutti K."/>
            <person name="Haridas S."/>
            <person name="Kuo A."/>
            <person name="Salamov A."/>
            <person name="Ahrendt S.R."/>
            <person name="Lipzen A."/>
            <person name="Sullivan W."/>
            <person name="Andreopoulos W.B."/>
            <person name="Clum A."/>
            <person name="Lindquist E."/>
            <person name="Daum C."/>
            <person name="Ramamoorthy G.K."/>
            <person name="Gryganskyi A."/>
            <person name="Culley D."/>
            <person name="Magnuson J.K."/>
            <person name="James T.Y."/>
            <person name="O'Malley M.A."/>
            <person name="Stajich J.E."/>
            <person name="Spatafora J.W."/>
            <person name="Visel A."/>
            <person name="Grigoriev I.V."/>
        </authorList>
    </citation>
    <scope>NUCLEOTIDE SEQUENCE [LARGE SCALE GENOMIC DNA]</scope>
    <source>
        <strain evidence="12 13">NRRL 3301</strain>
    </source>
</reference>
<dbReference type="SMART" id="SM00404">
    <property type="entry name" value="PTPc_motif"/>
    <property type="match status" value="1"/>
</dbReference>
<organism evidence="12 13">
    <name type="scientific">Hesseltinella vesiculosa</name>
    <dbReference type="NCBI Taxonomy" id="101127"/>
    <lineage>
        <taxon>Eukaryota</taxon>
        <taxon>Fungi</taxon>
        <taxon>Fungi incertae sedis</taxon>
        <taxon>Mucoromycota</taxon>
        <taxon>Mucoromycotina</taxon>
        <taxon>Mucoromycetes</taxon>
        <taxon>Mucorales</taxon>
        <taxon>Cunninghamellaceae</taxon>
        <taxon>Hesseltinella</taxon>
    </lineage>
</organism>
<evidence type="ECO:0000256" key="5">
    <source>
        <dbReference type="ARBA" id="ARBA00022912"/>
    </source>
</evidence>
<evidence type="ECO:0000256" key="7">
    <source>
        <dbReference type="ARBA" id="ARBA00023288"/>
    </source>
</evidence>
<comment type="catalytic activity">
    <reaction evidence="9">
        <text>O-phospho-L-tyrosyl-[protein] + H2O = L-tyrosyl-[protein] + phosphate</text>
        <dbReference type="Rhea" id="RHEA:10684"/>
        <dbReference type="Rhea" id="RHEA-COMP:10136"/>
        <dbReference type="Rhea" id="RHEA-COMP:20101"/>
        <dbReference type="ChEBI" id="CHEBI:15377"/>
        <dbReference type="ChEBI" id="CHEBI:43474"/>
        <dbReference type="ChEBI" id="CHEBI:46858"/>
        <dbReference type="ChEBI" id="CHEBI:61978"/>
        <dbReference type="EC" id="3.1.3.48"/>
    </reaction>
</comment>
<evidence type="ECO:0000313" key="12">
    <source>
        <dbReference type="EMBL" id="ORX43029.1"/>
    </source>
</evidence>
<dbReference type="InterPro" id="IPR003595">
    <property type="entry name" value="Tyr_Pase_cat"/>
</dbReference>
<evidence type="ECO:0000313" key="13">
    <source>
        <dbReference type="Proteomes" id="UP000242146"/>
    </source>
</evidence>
<gene>
    <name evidence="12" type="ORF">DM01DRAFT_1369015</name>
</gene>
<keyword evidence="13" id="KW-1185">Reference proteome</keyword>
<keyword evidence="6" id="KW-1015">Disulfide bond</keyword>
<keyword evidence="4" id="KW-0378">Hydrolase</keyword>
<proteinExistence type="inferred from homology"/>
<dbReference type="STRING" id="101127.A0A1X2G2R8"/>
<dbReference type="OrthoDB" id="5632at2759"/>
<evidence type="ECO:0000256" key="2">
    <source>
        <dbReference type="ARBA" id="ARBA00013064"/>
    </source>
</evidence>
<dbReference type="InterPro" id="IPR029021">
    <property type="entry name" value="Prot-tyrosine_phosphatase-like"/>
</dbReference>
<evidence type="ECO:0000259" key="10">
    <source>
        <dbReference type="PROSITE" id="PS50054"/>
    </source>
</evidence>
<feature type="domain" description="Tyrosine specific protein phosphatases" evidence="11">
    <location>
        <begin position="86"/>
        <end position="160"/>
    </location>
</feature>
<evidence type="ECO:0000256" key="1">
    <source>
        <dbReference type="ARBA" id="ARBA00009580"/>
    </source>
</evidence>
<accession>A0A1X2G2R8</accession>
<evidence type="ECO:0000259" key="11">
    <source>
        <dbReference type="PROSITE" id="PS50056"/>
    </source>
</evidence>
<name>A0A1X2G2R8_9FUNG</name>
<dbReference type="Proteomes" id="UP000242146">
    <property type="component" value="Unassembled WGS sequence"/>
</dbReference>
<dbReference type="GO" id="GO:0005737">
    <property type="term" value="C:cytoplasm"/>
    <property type="evidence" value="ECO:0007669"/>
    <property type="project" value="UniProtKB-ARBA"/>
</dbReference>
<evidence type="ECO:0000256" key="3">
    <source>
        <dbReference type="ARBA" id="ARBA00022481"/>
    </source>
</evidence>
<feature type="domain" description="Tyrosine-protein phosphatase" evidence="10">
    <location>
        <begin position="10"/>
        <end position="173"/>
    </location>
</feature>
<keyword evidence="7" id="KW-0449">Lipoprotein</keyword>
<dbReference type="CDD" id="cd14500">
    <property type="entry name" value="PTP-IVa"/>
    <property type="match status" value="1"/>
</dbReference>
<evidence type="ECO:0000256" key="9">
    <source>
        <dbReference type="ARBA" id="ARBA00051722"/>
    </source>
</evidence>
<sequence>MVRSYSPLTHFSIIDHPRVPVRFLILDCPTETSLPYYLSEFKQYNVLTIVRCCQPTYSTQLLSDHGIDVVDLPFPDGGVPGSSVLMKFLEILNKADQSLDHREEEMQKPTVAVHCVAGLGRAPVLVAVGLIELGCIAPLDAIDFIRQKRRGAFNRPQILYLDQYKRVLKRHTRRHSPPSASSVFSWGGRMMMNQSGGGRGWAEGR</sequence>
<keyword evidence="5" id="KW-0904">Protein phosphatase</keyword>
<dbReference type="EC" id="3.1.3.48" evidence="2"/>
<evidence type="ECO:0000256" key="4">
    <source>
        <dbReference type="ARBA" id="ARBA00022801"/>
    </source>
</evidence>
<dbReference type="InterPro" id="IPR020422">
    <property type="entry name" value="TYR_PHOSPHATASE_DUAL_dom"/>
</dbReference>
<dbReference type="GO" id="GO:0004725">
    <property type="term" value="F:protein tyrosine phosphatase activity"/>
    <property type="evidence" value="ECO:0007669"/>
    <property type="project" value="UniProtKB-EC"/>
</dbReference>
<dbReference type="AlphaFoldDB" id="A0A1X2G2R8"/>
<protein>
    <recommendedName>
        <fullName evidence="2">protein-tyrosine-phosphatase</fullName>
        <ecNumber evidence="2">3.1.3.48</ecNumber>
    </recommendedName>
</protein>
<dbReference type="PROSITE" id="PS50054">
    <property type="entry name" value="TYR_PHOSPHATASE_DUAL"/>
    <property type="match status" value="1"/>
</dbReference>